<comment type="caution">
    <text evidence="1">The sequence shown here is derived from an EMBL/GenBank/DDBJ whole genome shotgun (WGS) entry which is preliminary data.</text>
</comment>
<proteinExistence type="predicted"/>
<name>A0A699WIM8_TANCI</name>
<dbReference type="EMBL" id="BKCJ011685767">
    <property type="protein sequence ID" value="GFD46873.1"/>
    <property type="molecule type" value="Genomic_DNA"/>
</dbReference>
<dbReference type="AlphaFoldDB" id="A0A699WIM8"/>
<organism evidence="1">
    <name type="scientific">Tanacetum cinerariifolium</name>
    <name type="common">Dalmatian daisy</name>
    <name type="synonym">Chrysanthemum cinerariifolium</name>
    <dbReference type="NCBI Taxonomy" id="118510"/>
    <lineage>
        <taxon>Eukaryota</taxon>
        <taxon>Viridiplantae</taxon>
        <taxon>Streptophyta</taxon>
        <taxon>Embryophyta</taxon>
        <taxon>Tracheophyta</taxon>
        <taxon>Spermatophyta</taxon>
        <taxon>Magnoliopsida</taxon>
        <taxon>eudicotyledons</taxon>
        <taxon>Gunneridae</taxon>
        <taxon>Pentapetalae</taxon>
        <taxon>asterids</taxon>
        <taxon>campanulids</taxon>
        <taxon>Asterales</taxon>
        <taxon>Asteraceae</taxon>
        <taxon>Asteroideae</taxon>
        <taxon>Anthemideae</taxon>
        <taxon>Anthemidinae</taxon>
        <taxon>Tanacetum</taxon>
    </lineage>
</organism>
<reference evidence="1" key="1">
    <citation type="journal article" date="2019" name="Sci. Rep.">
        <title>Draft genome of Tanacetum cinerariifolium, the natural source of mosquito coil.</title>
        <authorList>
            <person name="Yamashiro T."/>
            <person name="Shiraishi A."/>
            <person name="Satake H."/>
            <person name="Nakayama K."/>
        </authorList>
    </citation>
    <scope>NUCLEOTIDE SEQUENCE</scope>
</reference>
<evidence type="ECO:0000313" key="1">
    <source>
        <dbReference type="EMBL" id="GFD46873.1"/>
    </source>
</evidence>
<gene>
    <name evidence="1" type="ORF">Tci_918842</name>
</gene>
<protein>
    <submittedName>
        <fullName evidence="1">Uncharacterized protein</fullName>
    </submittedName>
</protein>
<sequence length="132" mass="14857">MRHKSTQRLTVRLPHQIHHHTLKMLTQGAEQHVQLGCAGVLERHIVVGVGEDAQLTGVNGERAVDQRRVEPAQVPQGIAEIERRFEAQHRQAVAARHAEVQQQGALSFLLCDQRQMRRHQRAVTVALGTVNH</sequence>
<accession>A0A699WIM8</accession>
<feature type="non-terminal residue" evidence="1">
    <location>
        <position position="132"/>
    </location>
</feature>